<keyword evidence="3 8" id="KW-0812">Transmembrane</keyword>
<accession>A0A9N9XCN1</accession>
<reference evidence="9" key="1">
    <citation type="submission" date="2022-01" db="EMBL/GenBank/DDBJ databases">
        <authorList>
            <person name="King R."/>
        </authorList>
    </citation>
    <scope>NUCLEOTIDE SEQUENCE</scope>
</reference>
<keyword evidence="4 8" id="KW-1133">Transmembrane helix</keyword>
<evidence type="ECO:0000256" key="5">
    <source>
        <dbReference type="ARBA" id="ARBA00023136"/>
    </source>
</evidence>
<evidence type="ECO:0000256" key="4">
    <source>
        <dbReference type="ARBA" id="ARBA00022989"/>
    </source>
</evidence>
<dbReference type="Pfam" id="PF08395">
    <property type="entry name" value="7tm_7"/>
    <property type="match status" value="1"/>
</dbReference>
<protein>
    <submittedName>
        <fullName evidence="9">Uncharacterized protein</fullName>
    </submittedName>
</protein>
<evidence type="ECO:0000313" key="10">
    <source>
        <dbReference type="Proteomes" id="UP001153709"/>
    </source>
</evidence>
<dbReference type="OrthoDB" id="6748730at2759"/>
<evidence type="ECO:0000256" key="3">
    <source>
        <dbReference type="ARBA" id="ARBA00022692"/>
    </source>
</evidence>
<dbReference type="GO" id="GO:0030424">
    <property type="term" value="C:axon"/>
    <property type="evidence" value="ECO:0007669"/>
    <property type="project" value="TreeGrafter"/>
</dbReference>
<comment type="subcellular location">
    <subcellularLocation>
        <location evidence="1">Cell membrane</location>
        <topology evidence="1">Multi-pass membrane protein</topology>
    </subcellularLocation>
</comment>
<dbReference type="GO" id="GO:0008049">
    <property type="term" value="P:male courtship behavior"/>
    <property type="evidence" value="ECO:0007669"/>
    <property type="project" value="TreeGrafter"/>
</dbReference>
<dbReference type="GO" id="GO:0007165">
    <property type="term" value="P:signal transduction"/>
    <property type="evidence" value="ECO:0007669"/>
    <property type="project" value="UniProtKB-KW"/>
</dbReference>
<evidence type="ECO:0000256" key="2">
    <source>
        <dbReference type="ARBA" id="ARBA00022475"/>
    </source>
</evidence>
<dbReference type="GO" id="GO:0007635">
    <property type="term" value="P:chemosensory behavior"/>
    <property type="evidence" value="ECO:0007669"/>
    <property type="project" value="TreeGrafter"/>
</dbReference>
<evidence type="ECO:0000313" key="9">
    <source>
        <dbReference type="EMBL" id="CAG9834164.1"/>
    </source>
</evidence>
<dbReference type="Proteomes" id="UP001153709">
    <property type="component" value="Chromosome 5"/>
</dbReference>
<proteinExistence type="predicted"/>
<evidence type="ECO:0000256" key="1">
    <source>
        <dbReference type="ARBA" id="ARBA00004651"/>
    </source>
</evidence>
<gene>
    <name evidence="9" type="ORF">DIABBA_LOCUS7495</name>
</gene>
<dbReference type="PANTHER" id="PTHR21143">
    <property type="entry name" value="INVERTEBRATE GUSTATORY RECEPTOR"/>
    <property type="match status" value="1"/>
</dbReference>
<dbReference type="InterPro" id="IPR013604">
    <property type="entry name" value="7TM_chemorcpt"/>
</dbReference>
<name>A0A9N9XCN1_DIABA</name>
<organism evidence="9 10">
    <name type="scientific">Diabrotica balteata</name>
    <name type="common">Banded cucumber beetle</name>
    <dbReference type="NCBI Taxonomy" id="107213"/>
    <lineage>
        <taxon>Eukaryota</taxon>
        <taxon>Metazoa</taxon>
        <taxon>Ecdysozoa</taxon>
        <taxon>Arthropoda</taxon>
        <taxon>Hexapoda</taxon>
        <taxon>Insecta</taxon>
        <taxon>Pterygota</taxon>
        <taxon>Neoptera</taxon>
        <taxon>Endopterygota</taxon>
        <taxon>Coleoptera</taxon>
        <taxon>Polyphaga</taxon>
        <taxon>Cucujiformia</taxon>
        <taxon>Chrysomeloidea</taxon>
        <taxon>Chrysomelidae</taxon>
        <taxon>Galerucinae</taxon>
        <taxon>Diabroticina</taxon>
        <taxon>Diabroticites</taxon>
        <taxon>Diabrotica</taxon>
    </lineage>
</organism>
<evidence type="ECO:0000256" key="6">
    <source>
        <dbReference type="ARBA" id="ARBA00023170"/>
    </source>
</evidence>
<dbReference type="PANTHER" id="PTHR21143:SF133">
    <property type="entry name" value="GUSTATORY AND PHEROMONE RECEPTOR 32A-RELATED"/>
    <property type="match status" value="1"/>
</dbReference>
<dbReference type="GO" id="GO:0043025">
    <property type="term" value="C:neuronal cell body"/>
    <property type="evidence" value="ECO:0007669"/>
    <property type="project" value="TreeGrafter"/>
</dbReference>
<evidence type="ECO:0000256" key="7">
    <source>
        <dbReference type="ARBA" id="ARBA00023224"/>
    </source>
</evidence>
<dbReference type="GO" id="GO:0005886">
    <property type="term" value="C:plasma membrane"/>
    <property type="evidence" value="ECO:0007669"/>
    <property type="project" value="UniProtKB-SubCell"/>
</dbReference>
<dbReference type="EMBL" id="OU898280">
    <property type="protein sequence ID" value="CAG9834164.1"/>
    <property type="molecule type" value="Genomic_DNA"/>
</dbReference>
<dbReference type="GO" id="GO:0050909">
    <property type="term" value="P:sensory perception of taste"/>
    <property type="evidence" value="ECO:0007669"/>
    <property type="project" value="InterPro"/>
</dbReference>
<keyword evidence="7" id="KW-0807">Transducer</keyword>
<keyword evidence="10" id="KW-1185">Reference proteome</keyword>
<feature type="transmembrane region" description="Helical" evidence="8">
    <location>
        <begin position="55"/>
        <end position="73"/>
    </location>
</feature>
<keyword evidence="2" id="KW-1003">Cell membrane</keyword>
<dbReference type="AlphaFoldDB" id="A0A9N9XCN1"/>
<sequence length="77" mass="8833">MSCDEVEQQADELIRICTYIYIDTGDKKAVMLADMAKELRPTFSAAGFFKVNRRILPTFFANISTYLIILLQFKASF</sequence>
<evidence type="ECO:0000256" key="8">
    <source>
        <dbReference type="SAM" id="Phobius"/>
    </source>
</evidence>
<dbReference type="GO" id="GO:0030425">
    <property type="term" value="C:dendrite"/>
    <property type="evidence" value="ECO:0007669"/>
    <property type="project" value="TreeGrafter"/>
</dbReference>
<keyword evidence="5 8" id="KW-0472">Membrane</keyword>
<keyword evidence="6" id="KW-0675">Receptor</keyword>